<keyword evidence="12" id="KW-0675">Receptor</keyword>
<evidence type="ECO:0000256" key="10">
    <source>
        <dbReference type="ARBA" id="ARBA00023128"/>
    </source>
</evidence>
<dbReference type="InterPro" id="IPR005683">
    <property type="entry name" value="Tom22"/>
</dbReference>
<keyword evidence="11" id="KW-0472">Membrane</keyword>
<evidence type="ECO:0000256" key="4">
    <source>
        <dbReference type="ARBA" id="ARBA00022448"/>
    </source>
</evidence>
<keyword evidence="5" id="KW-0812">Transmembrane</keyword>
<proteinExistence type="inferred from homology"/>
<keyword evidence="17" id="KW-1185">Reference proteome</keyword>
<comment type="caution">
    <text evidence="16">The sequence shown here is derived from an EMBL/GenBank/DDBJ whole genome shotgun (WGS) entry which is preliminary data.</text>
</comment>
<feature type="non-terminal residue" evidence="16">
    <location>
        <position position="1"/>
    </location>
</feature>
<comment type="subcellular location">
    <subcellularLocation>
        <location evidence="1">Mitochondrion outer membrane</location>
        <topology evidence="1">Single-pass membrane protein</topology>
    </subcellularLocation>
</comment>
<dbReference type="CDD" id="cd22884">
    <property type="entry name" value="TOM22"/>
    <property type="match status" value="1"/>
</dbReference>
<dbReference type="Proteomes" id="UP000555275">
    <property type="component" value="Unassembled WGS sequence"/>
</dbReference>
<protein>
    <recommendedName>
        <fullName evidence="3">Mitochondrial import receptor subunit TOM22 homolog</fullName>
    </recommendedName>
    <alternativeName>
        <fullName evidence="13">Translocase of outer membrane 22 kDa subunit homolog</fullName>
    </alternativeName>
</protein>
<dbReference type="OrthoDB" id="10016939at2759"/>
<dbReference type="Pfam" id="PF04281">
    <property type="entry name" value="Tom22"/>
    <property type="match status" value="1"/>
</dbReference>
<evidence type="ECO:0000256" key="1">
    <source>
        <dbReference type="ARBA" id="ARBA00004572"/>
    </source>
</evidence>
<dbReference type="PANTHER" id="PTHR12504">
    <property type="entry name" value="MITOCHONDRIAL IMPORT RECEPTOR SUBUNIT TOM22"/>
    <property type="match status" value="1"/>
</dbReference>
<evidence type="ECO:0000256" key="13">
    <source>
        <dbReference type="ARBA" id="ARBA00031266"/>
    </source>
</evidence>
<dbReference type="EMBL" id="VXAO01000027">
    <property type="protein sequence ID" value="NXL41802.1"/>
    <property type="molecule type" value="Genomic_DNA"/>
</dbReference>
<name>A0A7L0SK36_PODPO</name>
<feature type="region of interest" description="Disordered" evidence="15">
    <location>
        <begin position="47"/>
        <end position="75"/>
    </location>
</feature>
<evidence type="ECO:0000313" key="17">
    <source>
        <dbReference type="Proteomes" id="UP000555275"/>
    </source>
</evidence>
<comment type="similarity">
    <text evidence="2">Belongs to the Tom22 family.</text>
</comment>
<feature type="region of interest" description="Disordered" evidence="15">
    <location>
        <begin position="1"/>
        <end position="25"/>
    </location>
</feature>
<organism evidence="16 17">
    <name type="scientific">Podilymbus podiceps</name>
    <name type="common">Pied-billed grebe</name>
    <dbReference type="NCBI Taxonomy" id="9252"/>
    <lineage>
        <taxon>Eukaryota</taxon>
        <taxon>Metazoa</taxon>
        <taxon>Chordata</taxon>
        <taxon>Craniata</taxon>
        <taxon>Vertebrata</taxon>
        <taxon>Euteleostomi</taxon>
        <taxon>Archelosauria</taxon>
        <taxon>Archosauria</taxon>
        <taxon>Dinosauria</taxon>
        <taxon>Saurischia</taxon>
        <taxon>Theropoda</taxon>
        <taxon>Coelurosauria</taxon>
        <taxon>Aves</taxon>
        <taxon>Neognathae</taxon>
        <taxon>Neoaves</taxon>
        <taxon>Mirandornithes</taxon>
        <taxon>Podicipediformes</taxon>
        <taxon>Podicipedidae</taxon>
        <taxon>Podilymbus</taxon>
    </lineage>
</organism>
<evidence type="ECO:0000256" key="12">
    <source>
        <dbReference type="ARBA" id="ARBA00023170"/>
    </source>
</evidence>
<keyword evidence="7" id="KW-0653">Protein transport</keyword>
<dbReference type="PANTHER" id="PTHR12504:SF0">
    <property type="entry name" value="MITOCHONDRIAL IMPORT RECEPTOR SUBUNIT TOM22 HOMOLOG"/>
    <property type="match status" value="1"/>
</dbReference>
<comment type="function">
    <text evidence="14">Central receptor component of the translocase of the outer membrane of mitochondria (TOM complex) responsible for the recognition and translocation of cytosolically synthesized mitochondrial preproteins. Together with the peripheral receptor TOM20 functions as the transit peptide receptor and facilitates the movement of preproteins into the translocation pore. Required for the translocation across the mitochondrial outer membrane of cytochrome P450 monooxygenases.</text>
</comment>
<evidence type="ECO:0000256" key="11">
    <source>
        <dbReference type="ARBA" id="ARBA00023136"/>
    </source>
</evidence>
<dbReference type="GO" id="GO:0006886">
    <property type="term" value="P:intracellular protein transport"/>
    <property type="evidence" value="ECO:0007669"/>
    <property type="project" value="InterPro"/>
</dbReference>
<gene>
    <name evidence="16" type="primary">Tomm22</name>
    <name evidence="16" type="ORF">PODPOD_R00056</name>
</gene>
<dbReference type="AlphaFoldDB" id="A0A7L0SK36"/>
<keyword evidence="8" id="KW-1133">Transmembrane helix</keyword>
<evidence type="ECO:0000256" key="2">
    <source>
        <dbReference type="ARBA" id="ARBA00009874"/>
    </source>
</evidence>
<evidence type="ECO:0000256" key="14">
    <source>
        <dbReference type="ARBA" id="ARBA00046217"/>
    </source>
</evidence>
<keyword evidence="4" id="KW-0813">Transport</keyword>
<evidence type="ECO:0000256" key="8">
    <source>
        <dbReference type="ARBA" id="ARBA00022989"/>
    </source>
</evidence>
<evidence type="ECO:0000313" key="16">
    <source>
        <dbReference type="EMBL" id="NXL41802.1"/>
    </source>
</evidence>
<keyword evidence="6" id="KW-1000">Mitochondrion outer membrane</keyword>
<reference evidence="16 17" key="1">
    <citation type="submission" date="2019-09" db="EMBL/GenBank/DDBJ databases">
        <title>Bird 10,000 Genomes (B10K) Project - Family phase.</title>
        <authorList>
            <person name="Zhang G."/>
        </authorList>
    </citation>
    <scope>NUCLEOTIDE SEQUENCE [LARGE SCALE GENOMIC DNA]</scope>
    <source>
        <strain evidence="16">B10K-DU-009-04</strain>
        <tissue evidence="16">Mixed tissue sample</tissue>
    </source>
</reference>
<evidence type="ECO:0000256" key="5">
    <source>
        <dbReference type="ARBA" id="ARBA00022692"/>
    </source>
</evidence>
<feature type="compositionally biased region" description="Acidic residues" evidence="15">
    <location>
        <begin position="59"/>
        <end position="75"/>
    </location>
</feature>
<evidence type="ECO:0000256" key="9">
    <source>
        <dbReference type="ARBA" id="ARBA00023010"/>
    </source>
</evidence>
<accession>A0A7L0SK36</accession>
<feature type="compositionally biased region" description="Low complexity" evidence="15">
    <location>
        <begin position="13"/>
        <end position="25"/>
    </location>
</feature>
<feature type="non-terminal residue" evidence="16">
    <location>
        <position position="178"/>
    </location>
</feature>
<dbReference type="GO" id="GO:0005741">
    <property type="term" value="C:mitochondrial outer membrane"/>
    <property type="evidence" value="ECO:0007669"/>
    <property type="project" value="UniProtKB-SubCell"/>
</dbReference>
<keyword evidence="9" id="KW-0811">Translocation</keyword>
<evidence type="ECO:0000256" key="15">
    <source>
        <dbReference type="SAM" id="MobiDB-lite"/>
    </source>
</evidence>
<evidence type="ECO:0000256" key="6">
    <source>
        <dbReference type="ARBA" id="ARBA00022787"/>
    </source>
</evidence>
<evidence type="ECO:0000256" key="7">
    <source>
        <dbReference type="ARBA" id="ARBA00022927"/>
    </source>
</evidence>
<evidence type="ECO:0000256" key="3">
    <source>
        <dbReference type="ARBA" id="ARBA00016229"/>
    </source>
</evidence>
<sequence length="178" mass="19378">AAPELGRREHRSASGSAPPALPLPLARRPLRPCLVVMAAAASLSPEELLPKSGSAKAEELEDELEEEEEEDDDEELDETLAERLWGLTEMFPESVRSAAGATFDLSLMVAQKVYRFSRAALWIGTTSFMILVLPVVFETEKLQMEQQQQLQQRQILLGPNTGLSGGMPGALPPLAGKI</sequence>
<keyword evidence="10" id="KW-0496">Mitochondrion</keyword>